<evidence type="ECO:0000256" key="2">
    <source>
        <dbReference type="ARBA" id="ARBA00009810"/>
    </source>
</evidence>
<evidence type="ECO:0000256" key="12">
    <source>
        <dbReference type="ARBA" id="ARBA00023170"/>
    </source>
</evidence>
<dbReference type="GO" id="GO:0015891">
    <property type="term" value="P:siderophore transport"/>
    <property type="evidence" value="ECO:0007669"/>
    <property type="project" value="InterPro"/>
</dbReference>
<keyword evidence="5" id="KW-0410">Iron transport</keyword>
<evidence type="ECO:0000256" key="9">
    <source>
        <dbReference type="ARBA" id="ARBA00023065"/>
    </source>
</evidence>
<keyword evidence="10 15" id="KW-0798">TonB box</keyword>
<dbReference type="AlphaFoldDB" id="A0A368E1R5"/>
<evidence type="ECO:0000259" key="17">
    <source>
        <dbReference type="Pfam" id="PF00593"/>
    </source>
</evidence>
<accession>A0A368E1R5</accession>
<feature type="signal peptide" evidence="16">
    <location>
        <begin position="1"/>
        <end position="24"/>
    </location>
</feature>
<dbReference type="PROSITE" id="PS52016">
    <property type="entry name" value="TONB_DEPENDENT_REC_3"/>
    <property type="match status" value="1"/>
</dbReference>
<organism evidence="19 20">
    <name type="scientific">PS1 clade bacterium</name>
    <dbReference type="NCBI Taxonomy" id="2175152"/>
    <lineage>
        <taxon>Bacteria</taxon>
        <taxon>Pseudomonadati</taxon>
        <taxon>Pseudomonadota</taxon>
        <taxon>Alphaproteobacteria</taxon>
        <taxon>PS1 clade</taxon>
    </lineage>
</organism>
<feature type="domain" description="TonB-dependent receptor-like beta-barrel" evidence="17">
    <location>
        <begin position="220"/>
        <end position="661"/>
    </location>
</feature>
<comment type="subcellular location">
    <subcellularLocation>
        <location evidence="1 14">Cell outer membrane</location>
        <topology evidence="1 14">Multi-pass membrane protein</topology>
    </subcellularLocation>
</comment>
<keyword evidence="11 14" id="KW-0472">Membrane</keyword>
<dbReference type="EMBL" id="QOQF01000008">
    <property type="protein sequence ID" value="RCL77476.1"/>
    <property type="molecule type" value="Genomic_DNA"/>
</dbReference>
<evidence type="ECO:0000259" key="18">
    <source>
        <dbReference type="Pfam" id="PF07715"/>
    </source>
</evidence>
<keyword evidence="6 14" id="KW-0812">Transmembrane</keyword>
<dbReference type="InterPro" id="IPR000531">
    <property type="entry name" value="Beta-barrel_TonB"/>
</dbReference>
<dbReference type="Gene3D" id="2.40.170.20">
    <property type="entry name" value="TonB-dependent receptor, beta-barrel domain"/>
    <property type="match status" value="1"/>
</dbReference>
<evidence type="ECO:0000313" key="19">
    <source>
        <dbReference type="EMBL" id="RCL77476.1"/>
    </source>
</evidence>
<dbReference type="PANTHER" id="PTHR32552">
    <property type="entry name" value="FERRICHROME IRON RECEPTOR-RELATED"/>
    <property type="match status" value="1"/>
</dbReference>
<keyword evidence="9" id="KW-0406">Ion transport</keyword>
<evidence type="ECO:0000256" key="5">
    <source>
        <dbReference type="ARBA" id="ARBA00022496"/>
    </source>
</evidence>
<dbReference type="Pfam" id="PF07715">
    <property type="entry name" value="Plug"/>
    <property type="match status" value="1"/>
</dbReference>
<dbReference type="InterPro" id="IPR037066">
    <property type="entry name" value="Plug_dom_sf"/>
</dbReference>
<dbReference type="PANTHER" id="PTHR32552:SF68">
    <property type="entry name" value="FERRICHROME OUTER MEMBRANE TRANSPORTER_PHAGE RECEPTOR"/>
    <property type="match status" value="1"/>
</dbReference>
<reference evidence="19 20" key="1">
    <citation type="journal article" date="2018" name="Microbiome">
        <title>Fine metagenomic profile of the Mediterranean stratified and mixed water columns revealed by assembly and recruitment.</title>
        <authorList>
            <person name="Haro-Moreno J.M."/>
            <person name="Lopez-Perez M."/>
            <person name="De La Torre J.R."/>
            <person name="Picazo A."/>
            <person name="Camacho A."/>
            <person name="Rodriguez-Valera F."/>
        </authorList>
    </citation>
    <scope>NUCLEOTIDE SEQUENCE [LARGE SCALE GENOMIC DNA]</scope>
    <source>
        <strain evidence="19">MED-G55</strain>
    </source>
</reference>
<dbReference type="InterPro" id="IPR039426">
    <property type="entry name" value="TonB-dep_rcpt-like"/>
</dbReference>
<evidence type="ECO:0000256" key="4">
    <source>
        <dbReference type="ARBA" id="ARBA00022452"/>
    </source>
</evidence>
<dbReference type="InterPro" id="IPR010105">
    <property type="entry name" value="TonB_sidphr_rcpt"/>
</dbReference>
<protein>
    <submittedName>
        <fullName evidence="19">TonB-dependent receptor</fullName>
    </submittedName>
</protein>
<dbReference type="NCBIfam" id="TIGR01783">
    <property type="entry name" value="TonB-siderophor"/>
    <property type="match status" value="1"/>
</dbReference>
<evidence type="ECO:0000256" key="16">
    <source>
        <dbReference type="SAM" id="SignalP"/>
    </source>
</evidence>
<evidence type="ECO:0000256" key="8">
    <source>
        <dbReference type="ARBA" id="ARBA00023004"/>
    </source>
</evidence>
<keyword evidence="7 16" id="KW-0732">Signal</keyword>
<dbReference type="GO" id="GO:0038023">
    <property type="term" value="F:signaling receptor activity"/>
    <property type="evidence" value="ECO:0007669"/>
    <property type="project" value="InterPro"/>
</dbReference>
<evidence type="ECO:0000256" key="15">
    <source>
        <dbReference type="RuleBase" id="RU003357"/>
    </source>
</evidence>
<evidence type="ECO:0000256" key="14">
    <source>
        <dbReference type="PROSITE-ProRule" id="PRU01360"/>
    </source>
</evidence>
<dbReference type="GO" id="GO:0009279">
    <property type="term" value="C:cell outer membrane"/>
    <property type="evidence" value="ECO:0007669"/>
    <property type="project" value="UniProtKB-SubCell"/>
</dbReference>
<evidence type="ECO:0000256" key="11">
    <source>
        <dbReference type="ARBA" id="ARBA00023136"/>
    </source>
</evidence>
<dbReference type="GO" id="GO:0015344">
    <property type="term" value="F:siderophore uptake transmembrane transporter activity"/>
    <property type="evidence" value="ECO:0007669"/>
    <property type="project" value="TreeGrafter"/>
</dbReference>
<comment type="similarity">
    <text evidence="2 14 15">Belongs to the TonB-dependent receptor family.</text>
</comment>
<keyword evidence="8" id="KW-0408">Iron</keyword>
<name>A0A368E1R5_9PROT</name>
<dbReference type="InterPro" id="IPR012910">
    <property type="entry name" value="Plug_dom"/>
</dbReference>
<keyword evidence="3 14" id="KW-0813">Transport</keyword>
<keyword evidence="13 14" id="KW-0998">Cell outer membrane</keyword>
<evidence type="ECO:0000256" key="10">
    <source>
        <dbReference type="ARBA" id="ARBA00023077"/>
    </source>
</evidence>
<dbReference type="SUPFAM" id="SSF56935">
    <property type="entry name" value="Porins"/>
    <property type="match status" value="1"/>
</dbReference>
<feature type="domain" description="TonB-dependent receptor plug" evidence="18">
    <location>
        <begin position="57"/>
        <end position="152"/>
    </location>
</feature>
<evidence type="ECO:0000256" key="1">
    <source>
        <dbReference type="ARBA" id="ARBA00004571"/>
    </source>
</evidence>
<dbReference type="Gene3D" id="2.170.130.10">
    <property type="entry name" value="TonB-dependent receptor, plug domain"/>
    <property type="match status" value="1"/>
</dbReference>
<dbReference type="Proteomes" id="UP000252132">
    <property type="component" value="Unassembled WGS sequence"/>
</dbReference>
<proteinExistence type="inferred from homology"/>
<evidence type="ECO:0000256" key="6">
    <source>
        <dbReference type="ARBA" id="ARBA00022692"/>
    </source>
</evidence>
<comment type="caution">
    <text evidence="19">The sequence shown here is derived from an EMBL/GenBank/DDBJ whole genome shotgun (WGS) entry which is preliminary data.</text>
</comment>
<dbReference type="CDD" id="cd01347">
    <property type="entry name" value="ligand_gated_channel"/>
    <property type="match status" value="1"/>
</dbReference>
<dbReference type="Pfam" id="PF00593">
    <property type="entry name" value="TonB_dep_Rec_b-barrel"/>
    <property type="match status" value="1"/>
</dbReference>
<evidence type="ECO:0000256" key="7">
    <source>
        <dbReference type="ARBA" id="ARBA00022729"/>
    </source>
</evidence>
<feature type="chain" id="PRO_5016801465" evidence="16">
    <location>
        <begin position="25"/>
        <end position="692"/>
    </location>
</feature>
<dbReference type="InterPro" id="IPR036942">
    <property type="entry name" value="Beta-barrel_TonB_sf"/>
</dbReference>
<keyword evidence="12 19" id="KW-0675">Receptor</keyword>
<evidence type="ECO:0000256" key="13">
    <source>
        <dbReference type="ARBA" id="ARBA00023237"/>
    </source>
</evidence>
<evidence type="ECO:0000256" key="3">
    <source>
        <dbReference type="ARBA" id="ARBA00022448"/>
    </source>
</evidence>
<keyword evidence="4 14" id="KW-1134">Transmembrane beta strand</keyword>
<evidence type="ECO:0000313" key="20">
    <source>
        <dbReference type="Proteomes" id="UP000252132"/>
    </source>
</evidence>
<sequence>MPITANIIKSTALTFSLIAGLFNAETVSAQVTDEVVVEGRYLYTDQVNALKTPVPILNVPQSLSIITDLDIRQQGFRELADIARYTPGVNTSQGEGHRDSIVFRGVRSTADFYLDGVRDDVQYYRSLYNLEQVEILRGPNALLFGRGGTGGIVNRVTKKATIGETYGAIDIGADSFGAYDVAGDYNIATSDKAALRINAHYDALENHRDFYDGDRIGFNPTLKIELSPKTTLDLSYEYADHERFIDRGIPTQNGEPVKAFEKITFGDKNINLTTLEAQIFRGLLSHEFSETMKGNLTVHYGDYKKMYRNLYASGYDGTNVTMDGYEDPTERTNLIISGHLIKEFDLGSTQHVLLVGLEHIETENENLRYNTFWSTTGNDKETFSVTRPMNFAVNAAGVATSVDFTTDLSNQTKSDITVTSLLLQDQIDVSEKFKIMLGARLDNFDITVDDIDDATSASREDEEVSPRAGLIYKPQENLSLYASYSESFLPRSGEQFKKLSASASRLDPDIFENVEFGIKWDIRPNLSFTMSYFDSEQTQAVRDSLTGEASEVLGLTVDGIELELKGQLTDQLTIAAGYSNFDGKTGSGGEPREIPEYTFSVWSTYQVTEKLGIGLGVTHQGESNIKNNSTTPILPDYTRVDLAAYYDIDEDMTLQLNIENLTDELYFPHAHSTHQASVGEPLNARVSVRRNF</sequence>
<gene>
    <name evidence="19" type="ORF">DBW69_03420</name>
</gene>